<dbReference type="EMBL" id="MAKX01000001">
    <property type="protein sequence ID" value="OCK44500.1"/>
    <property type="molecule type" value="Genomic_DNA"/>
</dbReference>
<dbReference type="SUPFAM" id="SSF52833">
    <property type="entry name" value="Thioredoxin-like"/>
    <property type="match status" value="1"/>
</dbReference>
<keyword evidence="3" id="KW-1185">Reference proteome</keyword>
<dbReference type="PROSITE" id="PS51257">
    <property type="entry name" value="PROKAR_LIPOPROTEIN"/>
    <property type="match status" value="1"/>
</dbReference>
<name>A0A1B9Y3Y8_9FLAO</name>
<evidence type="ECO:0000313" key="2">
    <source>
        <dbReference type="EMBL" id="OCK44500.1"/>
    </source>
</evidence>
<gene>
    <name evidence="2" type="ORF">BA195_04320</name>
</gene>
<accession>A0A1B9Y3Y8</accession>
<organism evidence="2 3">
    <name type="scientific">Tenacibaculum soleae</name>
    <dbReference type="NCBI Taxonomy" id="447689"/>
    <lineage>
        <taxon>Bacteria</taxon>
        <taxon>Pseudomonadati</taxon>
        <taxon>Bacteroidota</taxon>
        <taxon>Flavobacteriia</taxon>
        <taxon>Flavobacteriales</taxon>
        <taxon>Flavobacteriaceae</taxon>
        <taxon>Tenacibaculum</taxon>
    </lineage>
</organism>
<reference evidence="2 3" key="1">
    <citation type="submission" date="2016-06" db="EMBL/GenBank/DDBJ databases">
        <title>Draft Genome Sequence of Tenacibaculum soleae UCD-KL19.</title>
        <authorList>
            <person name="Eisen J.A."/>
            <person name="Coil D.A."/>
            <person name="Lujan K.M."/>
        </authorList>
    </citation>
    <scope>NUCLEOTIDE SEQUENCE [LARGE SCALE GENOMIC DNA]</scope>
    <source>
        <strain evidence="2 3">UCD-KL19</strain>
    </source>
</reference>
<dbReference type="OrthoDB" id="6398367at2"/>
<dbReference type="PROSITE" id="PS51352">
    <property type="entry name" value="THIOREDOXIN_2"/>
    <property type="match status" value="1"/>
</dbReference>
<proteinExistence type="predicted"/>
<dbReference type="InterPro" id="IPR036249">
    <property type="entry name" value="Thioredoxin-like_sf"/>
</dbReference>
<feature type="domain" description="Thioredoxin" evidence="1">
    <location>
        <begin position="17"/>
        <end position="171"/>
    </location>
</feature>
<dbReference type="Gene3D" id="3.40.30.10">
    <property type="entry name" value="Glutaredoxin"/>
    <property type="match status" value="1"/>
</dbReference>
<protein>
    <recommendedName>
        <fullName evidence="1">Thioredoxin domain-containing protein</fullName>
    </recommendedName>
</protein>
<evidence type="ECO:0000313" key="3">
    <source>
        <dbReference type="Proteomes" id="UP000093186"/>
    </source>
</evidence>
<dbReference type="Proteomes" id="UP000093186">
    <property type="component" value="Unassembled WGS sequence"/>
</dbReference>
<dbReference type="Pfam" id="PF00085">
    <property type="entry name" value="Thioredoxin"/>
    <property type="match status" value="1"/>
</dbReference>
<dbReference type="AlphaFoldDB" id="A0A1B9Y3Y8"/>
<sequence>MKKITYILIAILITSCAKIQQKKPAVKDKDGNLVGIATKKDFQQEPYASEWFNDFYSYYETDKNTITQLKSYLKEVTIKGFMGTWCGDSQREIPNFYKLLDQSNFNYRNLELVTVNRKKKANGLEKGFNVVRVPTFIFYKDGKEIGRFVEHPVDGSSIEEDILKIVSGKPYTHPYQK</sequence>
<dbReference type="CDD" id="cd02947">
    <property type="entry name" value="TRX_family"/>
    <property type="match status" value="1"/>
</dbReference>
<dbReference type="STRING" id="447689.BA195_04320"/>
<comment type="caution">
    <text evidence="2">The sequence shown here is derived from an EMBL/GenBank/DDBJ whole genome shotgun (WGS) entry which is preliminary data.</text>
</comment>
<dbReference type="InterPro" id="IPR013766">
    <property type="entry name" value="Thioredoxin_domain"/>
</dbReference>
<evidence type="ECO:0000259" key="1">
    <source>
        <dbReference type="PROSITE" id="PS51352"/>
    </source>
</evidence>